<dbReference type="InterPro" id="IPR051792">
    <property type="entry name" value="GGT_bact"/>
</dbReference>
<accession>A0AAU7AZM4</accession>
<gene>
    <name evidence="5" type="primary">ggt_2</name>
    <name evidence="5" type="ORF">DSM112329_03998</name>
</gene>
<dbReference type="AlphaFoldDB" id="A0AAU7AZM4"/>
<keyword evidence="2" id="KW-0808">Transferase</keyword>
<dbReference type="PRINTS" id="PR01210">
    <property type="entry name" value="GGTRANSPTASE"/>
</dbReference>
<proteinExistence type="inferred from homology"/>
<dbReference type="SUPFAM" id="SSF56235">
    <property type="entry name" value="N-terminal nucleophile aminohydrolases (Ntn hydrolases)"/>
    <property type="match status" value="1"/>
</dbReference>
<evidence type="ECO:0000256" key="4">
    <source>
        <dbReference type="ARBA" id="ARBA00023145"/>
    </source>
</evidence>
<dbReference type="RefSeq" id="WP_354698326.1">
    <property type="nucleotide sequence ID" value="NZ_CP114014.1"/>
</dbReference>
<comment type="similarity">
    <text evidence="1">Belongs to the gamma-glutamyltransferase family.</text>
</comment>
<organism evidence="5">
    <name type="scientific">Paraconexibacter sp. AEG42_29</name>
    <dbReference type="NCBI Taxonomy" id="2997339"/>
    <lineage>
        <taxon>Bacteria</taxon>
        <taxon>Bacillati</taxon>
        <taxon>Actinomycetota</taxon>
        <taxon>Thermoleophilia</taxon>
        <taxon>Solirubrobacterales</taxon>
        <taxon>Paraconexibacteraceae</taxon>
        <taxon>Paraconexibacter</taxon>
    </lineage>
</organism>
<dbReference type="Gene3D" id="3.60.20.40">
    <property type="match status" value="1"/>
</dbReference>
<dbReference type="InterPro" id="IPR043137">
    <property type="entry name" value="GGT_ssub_C"/>
</dbReference>
<dbReference type="GO" id="GO:0016740">
    <property type="term" value="F:transferase activity"/>
    <property type="evidence" value="ECO:0007669"/>
    <property type="project" value="UniProtKB-KW"/>
</dbReference>
<evidence type="ECO:0000256" key="2">
    <source>
        <dbReference type="ARBA" id="ARBA00022679"/>
    </source>
</evidence>
<dbReference type="Pfam" id="PF01019">
    <property type="entry name" value="G_glu_transpept"/>
    <property type="match status" value="2"/>
</dbReference>
<dbReference type="PANTHER" id="PTHR43199">
    <property type="entry name" value="GLUTATHIONE HYDROLASE"/>
    <property type="match status" value="1"/>
</dbReference>
<evidence type="ECO:0000313" key="5">
    <source>
        <dbReference type="EMBL" id="XAY07119.1"/>
    </source>
</evidence>
<dbReference type="KEGG" id="parq:DSM112329_03998"/>
<dbReference type="EMBL" id="CP114014">
    <property type="protein sequence ID" value="XAY07119.1"/>
    <property type="molecule type" value="Genomic_DNA"/>
</dbReference>
<keyword evidence="4" id="KW-0865">Zymogen</keyword>
<reference evidence="5" key="1">
    <citation type="submission" date="2022-12" db="EMBL/GenBank/DDBJ databases">
        <title>Paraconexibacter alkalitolerans sp. nov. and Baekduia alba sp. nov., isolated from soil and emended description of the genera Paraconexibacter (Chun et al., 2020) and Baekduia (An et al., 2020).</title>
        <authorList>
            <person name="Vieira S."/>
            <person name="Huber K.J."/>
            <person name="Geppert A."/>
            <person name="Wolf J."/>
            <person name="Neumann-Schaal M."/>
            <person name="Muesken M."/>
            <person name="Overmann J."/>
        </authorList>
    </citation>
    <scope>NUCLEOTIDE SEQUENCE</scope>
    <source>
        <strain evidence="5">AEG42_29</strain>
    </source>
</reference>
<name>A0AAU7AZM4_9ACTN</name>
<dbReference type="GO" id="GO:0036374">
    <property type="term" value="F:glutathione hydrolase activity"/>
    <property type="evidence" value="ECO:0007669"/>
    <property type="project" value="UniProtKB-EC"/>
</dbReference>
<evidence type="ECO:0000256" key="3">
    <source>
        <dbReference type="ARBA" id="ARBA00022801"/>
    </source>
</evidence>
<dbReference type="InterPro" id="IPR029055">
    <property type="entry name" value="Ntn_hydrolases_N"/>
</dbReference>
<keyword evidence="3 5" id="KW-0378">Hydrolase</keyword>
<dbReference type="PANTHER" id="PTHR43199:SF1">
    <property type="entry name" value="GLUTATHIONE HYDROLASE PROENZYME"/>
    <property type="match status" value="1"/>
</dbReference>
<dbReference type="EC" id="3.4.19.13" evidence="5"/>
<sequence>MPRSGSGGVVAAGHPLSARAGADVLRDGGNAVDAAIAAMLTSFAAEPLLTGMGAGGYMLTVGFDADPVLLDFFVAAPGAVDARASAFPAASPPVPPAAPELTPVVVDFGDATQVFHVGAGSVGVWGMPAGIAEAAYRWGSVPLAGLVGPAAAHARAGVPVNASQGYVSEILEGILVATPECAAVFAPGGRSLRAGDDFRWPDLADAMELLAAEGAAPFYRGAVAAAVVDWLTPRGGALSAVDLGVYLAVDRPPTTTAYRGRTVLTNPPPNAGGILLAGALTDLDRGAVTPELLVDAMESAQSARTDAFVAGLAEDGFAARFLSSRLGSTTHVSVLDAEGRACAVTVTNGEGSGVVVPGTGMHPNNMMGEEDLNPLGFHAFPPGRRMPSMMAPTVLVGADGVELVVGSAGSSRIRSAILQTIVGVIDQGLPAQDAVDAPRLHFDAGTVYAEPGVAVDALAAAGRPVLPFRDRNLFFGGVQAVVRGADGTVTAGGDPRRGGAAAWA</sequence>
<evidence type="ECO:0000256" key="1">
    <source>
        <dbReference type="ARBA" id="ARBA00009381"/>
    </source>
</evidence>
<protein>
    <submittedName>
        <fullName evidence="5">Glutathione hydrolase proenzyme</fullName>
        <ecNumber evidence="5">3.4.19.13</ecNumber>
    </submittedName>
</protein>